<evidence type="ECO:0000313" key="2">
    <source>
        <dbReference type="Proteomes" id="UP000615446"/>
    </source>
</evidence>
<protein>
    <submittedName>
        <fullName evidence="1">Uncharacterized protein</fullName>
    </submittedName>
</protein>
<dbReference type="Proteomes" id="UP000615446">
    <property type="component" value="Unassembled WGS sequence"/>
</dbReference>
<accession>A0A8H3L975</accession>
<comment type="caution">
    <text evidence="1">The sequence shown here is derived from an EMBL/GenBank/DDBJ whole genome shotgun (WGS) entry which is preliminary data.</text>
</comment>
<name>A0A8H3L975_9GLOM</name>
<evidence type="ECO:0000313" key="1">
    <source>
        <dbReference type="EMBL" id="GES81272.1"/>
    </source>
</evidence>
<reference evidence="1" key="1">
    <citation type="submission" date="2019-10" db="EMBL/GenBank/DDBJ databases">
        <title>Conservation and host-specific expression of non-tandemly repeated heterogenous ribosome RNA gene in arbuscular mycorrhizal fungi.</title>
        <authorList>
            <person name="Maeda T."/>
            <person name="Kobayashi Y."/>
            <person name="Nakagawa T."/>
            <person name="Ezawa T."/>
            <person name="Yamaguchi K."/>
            <person name="Bino T."/>
            <person name="Nishimoto Y."/>
            <person name="Shigenobu S."/>
            <person name="Kawaguchi M."/>
        </authorList>
    </citation>
    <scope>NUCLEOTIDE SEQUENCE</scope>
    <source>
        <strain evidence="1">HR1</strain>
    </source>
</reference>
<organism evidence="1 2">
    <name type="scientific">Rhizophagus clarus</name>
    <dbReference type="NCBI Taxonomy" id="94130"/>
    <lineage>
        <taxon>Eukaryota</taxon>
        <taxon>Fungi</taxon>
        <taxon>Fungi incertae sedis</taxon>
        <taxon>Mucoromycota</taxon>
        <taxon>Glomeromycotina</taxon>
        <taxon>Glomeromycetes</taxon>
        <taxon>Glomerales</taxon>
        <taxon>Glomeraceae</taxon>
        <taxon>Rhizophagus</taxon>
    </lineage>
</organism>
<gene>
    <name evidence="1" type="ORF">RCL2_000852200</name>
</gene>
<proteinExistence type="predicted"/>
<dbReference type="AlphaFoldDB" id="A0A8H3L975"/>
<sequence>MSIIVDRTLKYTYGIEITRNWKEGDPMDRKENFEGIGPHIAIFKTTELNAEFCNESGMKLHGELIVDIPDIHLGLDREVEFSLIFGKMELVAKAKNVRNGKSYNTSFELDFNLINSVGFL</sequence>
<dbReference type="OrthoDB" id="2963168at2759"/>
<dbReference type="EMBL" id="BLAL01000054">
    <property type="protein sequence ID" value="GES81272.1"/>
    <property type="molecule type" value="Genomic_DNA"/>
</dbReference>